<dbReference type="EMBL" id="JBHUCX010000017">
    <property type="protein sequence ID" value="MFD1674116.1"/>
    <property type="molecule type" value="Genomic_DNA"/>
</dbReference>
<keyword evidence="1" id="KW-1133">Transmembrane helix</keyword>
<keyword evidence="1" id="KW-0472">Membrane</keyword>
<evidence type="ECO:0000256" key="1">
    <source>
        <dbReference type="SAM" id="Phobius"/>
    </source>
</evidence>
<evidence type="ECO:0000313" key="3">
    <source>
        <dbReference type="Proteomes" id="UP001597079"/>
    </source>
</evidence>
<gene>
    <name evidence="2" type="ORF">ACFSB2_05245</name>
</gene>
<keyword evidence="1" id="KW-0812">Transmembrane</keyword>
<feature type="transmembrane region" description="Helical" evidence="1">
    <location>
        <begin position="7"/>
        <end position="25"/>
    </location>
</feature>
<protein>
    <submittedName>
        <fullName evidence="2">Uncharacterized protein</fullName>
    </submittedName>
</protein>
<keyword evidence="3" id="KW-1185">Reference proteome</keyword>
<accession>A0ABW4JCP0</accession>
<proteinExistence type="predicted"/>
<evidence type="ECO:0000313" key="2">
    <source>
        <dbReference type="EMBL" id="MFD1674116.1"/>
    </source>
</evidence>
<name>A0ABW4JCP0_9BACL</name>
<dbReference type="Proteomes" id="UP001597079">
    <property type="component" value="Unassembled WGS sequence"/>
</dbReference>
<dbReference type="RefSeq" id="WP_377941869.1">
    <property type="nucleotide sequence ID" value="NZ_JBHUCX010000017.1"/>
</dbReference>
<sequence length="61" mass="7152">MRFLFRNTFRLARLIFLPMLIVIAGANSHDWLSPTIAVFGLAWFYTLFRMIADVKKAIRGY</sequence>
<organism evidence="2 3">
    <name type="scientific">Alicyclobacillus fodiniaquatilis</name>
    <dbReference type="NCBI Taxonomy" id="1661150"/>
    <lineage>
        <taxon>Bacteria</taxon>
        <taxon>Bacillati</taxon>
        <taxon>Bacillota</taxon>
        <taxon>Bacilli</taxon>
        <taxon>Bacillales</taxon>
        <taxon>Alicyclobacillaceae</taxon>
        <taxon>Alicyclobacillus</taxon>
    </lineage>
</organism>
<reference evidence="3" key="1">
    <citation type="journal article" date="2019" name="Int. J. Syst. Evol. Microbiol.">
        <title>The Global Catalogue of Microorganisms (GCM) 10K type strain sequencing project: providing services to taxonomists for standard genome sequencing and annotation.</title>
        <authorList>
            <consortium name="The Broad Institute Genomics Platform"/>
            <consortium name="The Broad Institute Genome Sequencing Center for Infectious Disease"/>
            <person name="Wu L."/>
            <person name="Ma J."/>
        </authorList>
    </citation>
    <scope>NUCLEOTIDE SEQUENCE [LARGE SCALE GENOMIC DNA]</scope>
    <source>
        <strain evidence="3">CGMCC 1.12286</strain>
    </source>
</reference>
<comment type="caution">
    <text evidence="2">The sequence shown here is derived from an EMBL/GenBank/DDBJ whole genome shotgun (WGS) entry which is preliminary data.</text>
</comment>
<feature type="transmembrane region" description="Helical" evidence="1">
    <location>
        <begin position="31"/>
        <end position="52"/>
    </location>
</feature>